<keyword evidence="3" id="KW-0804">Transcription</keyword>
<dbReference type="SMART" id="SM00347">
    <property type="entry name" value="HTH_MARR"/>
    <property type="match status" value="1"/>
</dbReference>
<dbReference type="PROSITE" id="PS50995">
    <property type="entry name" value="HTH_MARR_2"/>
    <property type="match status" value="1"/>
</dbReference>
<evidence type="ECO:0000313" key="5">
    <source>
        <dbReference type="EMBL" id="HIY60087.1"/>
    </source>
</evidence>
<dbReference type="Pfam" id="PF12802">
    <property type="entry name" value="MarR_2"/>
    <property type="match status" value="1"/>
</dbReference>
<dbReference type="InterPro" id="IPR022689">
    <property type="entry name" value="Iron_dep_repressor"/>
</dbReference>
<proteinExistence type="predicted"/>
<dbReference type="InterPro" id="IPR000835">
    <property type="entry name" value="HTH_MarR-typ"/>
</dbReference>
<dbReference type="EMBL" id="DXDD01000071">
    <property type="protein sequence ID" value="HIY60087.1"/>
    <property type="molecule type" value="Genomic_DNA"/>
</dbReference>
<evidence type="ECO:0000256" key="3">
    <source>
        <dbReference type="ARBA" id="ARBA00023163"/>
    </source>
</evidence>
<reference evidence="5" key="2">
    <citation type="submission" date="2021-04" db="EMBL/GenBank/DDBJ databases">
        <authorList>
            <person name="Gilroy R."/>
        </authorList>
    </citation>
    <scope>NUCLEOTIDE SEQUENCE</scope>
    <source>
        <strain evidence="5">ChiSxjej3B15-24422</strain>
    </source>
</reference>
<evidence type="ECO:0000259" key="4">
    <source>
        <dbReference type="PROSITE" id="PS50995"/>
    </source>
</evidence>
<evidence type="ECO:0000256" key="2">
    <source>
        <dbReference type="ARBA" id="ARBA00023125"/>
    </source>
</evidence>
<dbReference type="Proteomes" id="UP000824007">
    <property type="component" value="Unassembled WGS sequence"/>
</dbReference>
<dbReference type="GO" id="GO:0003677">
    <property type="term" value="F:DNA binding"/>
    <property type="evidence" value="ECO:0007669"/>
    <property type="project" value="UniProtKB-KW"/>
</dbReference>
<dbReference type="InterPro" id="IPR011991">
    <property type="entry name" value="ArsR-like_HTH"/>
</dbReference>
<dbReference type="PRINTS" id="PR00598">
    <property type="entry name" value="HTHMARR"/>
</dbReference>
<accession>A0A9D1YP08</accession>
<dbReference type="InterPro" id="IPR036390">
    <property type="entry name" value="WH_DNA-bd_sf"/>
</dbReference>
<dbReference type="SMART" id="SM00418">
    <property type="entry name" value="HTH_ARSR"/>
    <property type="match status" value="1"/>
</dbReference>
<evidence type="ECO:0000256" key="1">
    <source>
        <dbReference type="ARBA" id="ARBA00023015"/>
    </source>
</evidence>
<dbReference type="SMART" id="SM00529">
    <property type="entry name" value="HTH_DTXR"/>
    <property type="match status" value="1"/>
</dbReference>
<reference evidence="5" key="1">
    <citation type="journal article" date="2021" name="PeerJ">
        <title>Extensive microbial diversity within the chicken gut microbiome revealed by metagenomics and culture.</title>
        <authorList>
            <person name="Gilroy R."/>
            <person name="Ravi A."/>
            <person name="Getino M."/>
            <person name="Pursley I."/>
            <person name="Horton D.L."/>
            <person name="Alikhan N.F."/>
            <person name="Baker D."/>
            <person name="Gharbi K."/>
            <person name="Hall N."/>
            <person name="Watson M."/>
            <person name="Adriaenssens E.M."/>
            <person name="Foster-Nyarko E."/>
            <person name="Jarju S."/>
            <person name="Secka A."/>
            <person name="Antonio M."/>
            <person name="Oren A."/>
            <person name="Chaudhuri R.R."/>
            <person name="La Ragione R."/>
            <person name="Hildebrand F."/>
            <person name="Pallen M.J."/>
        </authorList>
    </citation>
    <scope>NUCLEOTIDE SEQUENCE</scope>
    <source>
        <strain evidence="5">ChiSxjej3B15-24422</strain>
    </source>
</reference>
<protein>
    <submittedName>
        <fullName evidence="5">MarR family transcriptional regulator</fullName>
    </submittedName>
</protein>
<keyword evidence="2" id="KW-0238">DNA-binding</keyword>
<dbReference type="PANTHER" id="PTHR42756:SF1">
    <property type="entry name" value="TRANSCRIPTIONAL REPRESSOR OF EMRAB OPERON"/>
    <property type="match status" value="1"/>
</dbReference>
<comment type="caution">
    <text evidence="5">The sequence shown here is derived from an EMBL/GenBank/DDBJ whole genome shotgun (WGS) entry which is preliminary data.</text>
</comment>
<dbReference type="Gene3D" id="1.10.10.10">
    <property type="entry name" value="Winged helix-like DNA-binding domain superfamily/Winged helix DNA-binding domain"/>
    <property type="match status" value="1"/>
</dbReference>
<dbReference type="GO" id="GO:0003700">
    <property type="term" value="F:DNA-binding transcription factor activity"/>
    <property type="evidence" value="ECO:0007669"/>
    <property type="project" value="InterPro"/>
</dbReference>
<keyword evidence="1" id="KW-0805">Transcription regulation</keyword>
<organism evidence="5 6">
    <name type="scientific">Candidatus Eisenbergiella pullistercoris</name>
    <dbReference type="NCBI Taxonomy" id="2838555"/>
    <lineage>
        <taxon>Bacteria</taxon>
        <taxon>Bacillati</taxon>
        <taxon>Bacillota</taxon>
        <taxon>Clostridia</taxon>
        <taxon>Lachnospirales</taxon>
        <taxon>Lachnospiraceae</taxon>
        <taxon>Eisenbergiella</taxon>
    </lineage>
</organism>
<gene>
    <name evidence="5" type="ORF">H9831_05325</name>
</gene>
<dbReference type="SUPFAM" id="SSF46785">
    <property type="entry name" value="Winged helix' DNA-binding domain"/>
    <property type="match status" value="1"/>
</dbReference>
<sequence>MNRKESMRRTVGLIVKTEVLFHRLLERQVSHTGVFPSQHRLLMELDRNPACAQMELAEKFGVSAAAITVSLKKLEKGGYIKRKADREDGRVNHVEITPEGKAVVGQSLRLFEEADELLFAGFGDDEVEALAALLSRAKENLERDEARQREPDGGK</sequence>
<name>A0A9D1YP08_9FIRM</name>
<dbReference type="GO" id="GO:0046914">
    <property type="term" value="F:transition metal ion binding"/>
    <property type="evidence" value="ECO:0007669"/>
    <property type="project" value="InterPro"/>
</dbReference>
<dbReference type="InterPro" id="IPR036388">
    <property type="entry name" value="WH-like_DNA-bd_sf"/>
</dbReference>
<dbReference type="CDD" id="cd00090">
    <property type="entry name" value="HTH_ARSR"/>
    <property type="match status" value="1"/>
</dbReference>
<feature type="domain" description="HTH marR-type" evidence="4">
    <location>
        <begin position="1"/>
        <end position="139"/>
    </location>
</feature>
<dbReference type="PANTHER" id="PTHR42756">
    <property type="entry name" value="TRANSCRIPTIONAL REGULATOR, MARR"/>
    <property type="match status" value="1"/>
</dbReference>
<evidence type="ECO:0000313" key="6">
    <source>
        <dbReference type="Proteomes" id="UP000824007"/>
    </source>
</evidence>
<dbReference type="InterPro" id="IPR001845">
    <property type="entry name" value="HTH_ArsR_DNA-bd_dom"/>
</dbReference>
<dbReference type="AlphaFoldDB" id="A0A9D1YP08"/>